<feature type="region of interest" description="Disordered" evidence="2">
    <location>
        <begin position="1044"/>
        <end position="1063"/>
    </location>
</feature>
<proteinExistence type="predicted"/>
<feature type="region of interest" description="Disordered" evidence="2">
    <location>
        <begin position="959"/>
        <end position="995"/>
    </location>
</feature>
<evidence type="ECO:0000313" key="5">
    <source>
        <dbReference type="Proteomes" id="UP000232323"/>
    </source>
</evidence>
<feature type="region of interest" description="Disordered" evidence="2">
    <location>
        <begin position="869"/>
        <end position="899"/>
    </location>
</feature>
<feature type="compositionally biased region" description="Acidic residues" evidence="2">
    <location>
        <begin position="878"/>
        <end position="888"/>
    </location>
</feature>
<dbReference type="Pfam" id="PF10213">
    <property type="entry name" value="MRP-S28"/>
    <property type="match status" value="1"/>
</dbReference>
<evidence type="ECO:0000259" key="3">
    <source>
        <dbReference type="Pfam" id="PF10213"/>
    </source>
</evidence>
<feature type="compositionally biased region" description="Polar residues" evidence="2">
    <location>
        <begin position="970"/>
        <end position="984"/>
    </location>
</feature>
<gene>
    <name evidence="4" type="ORF">CEUSTIGMA_g7040.t1</name>
</gene>
<feature type="compositionally biased region" description="Low complexity" evidence="2">
    <location>
        <begin position="545"/>
        <end position="563"/>
    </location>
</feature>
<dbReference type="OrthoDB" id="283424at2759"/>
<feature type="compositionally biased region" description="Low complexity" evidence="2">
    <location>
        <begin position="1044"/>
        <end position="1054"/>
    </location>
</feature>
<feature type="domain" description="Small ribosomal subunit protein mS35 mitochondrial conserved" evidence="3">
    <location>
        <begin position="1068"/>
        <end position="1145"/>
    </location>
</feature>
<dbReference type="InterPro" id="IPR019349">
    <property type="entry name" value="Ribosomal_mS35_mit"/>
</dbReference>
<feature type="region of interest" description="Disordered" evidence="2">
    <location>
        <begin position="545"/>
        <end position="565"/>
    </location>
</feature>
<feature type="compositionally biased region" description="Low complexity" evidence="2">
    <location>
        <begin position="414"/>
        <end position="425"/>
    </location>
</feature>
<feature type="region of interest" description="Disordered" evidence="2">
    <location>
        <begin position="49"/>
        <end position="68"/>
    </location>
</feature>
<keyword evidence="5" id="KW-1185">Reference proteome</keyword>
<feature type="compositionally biased region" description="Low complexity" evidence="2">
    <location>
        <begin position="890"/>
        <end position="899"/>
    </location>
</feature>
<name>A0A250X9N0_9CHLO</name>
<dbReference type="AlphaFoldDB" id="A0A250X9N0"/>
<evidence type="ECO:0000256" key="1">
    <source>
        <dbReference type="SAM" id="Coils"/>
    </source>
</evidence>
<dbReference type="Proteomes" id="UP000232323">
    <property type="component" value="Unassembled WGS sequence"/>
</dbReference>
<feature type="compositionally biased region" description="Low complexity" evidence="2">
    <location>
        <begin position="221"/>
        <end position="244"/>
    </location>
</feature>
<feature type="region of interest" description="Disordered" evidence="2">
    <location>
        <begin position="212"/>
        <end position="244"/>
    </location>
</feature>
<protein>
    <recommendedName>
        <fullName evidence="3">Small ribosomal subunit protein mS35 mitochondrial conserved domain-containing protein</fullName>
    </recommendedName>
</protein>
<evidence type="ECO:0000256" key="2">
    <source>
        <dbReference type="SAM" id="MobiDB-lite"/>
    </source>
</evidence>
<comment type="caution">
    <text evidence="4">The sequence shown here is derived from an EMBL/GenBank/DDBJ whole genome shotgun (WGS) entry which is preliminary data.</text>
</comment>
<feature type="region of interest" description="Disordered" evidence="2">
    <location>
        <begin position="409"/>
        <end position="432"/>
    </location>
</feature>
<feature type="compositionally biased region" description="Low complexity" evidence="2">
    <location>
        <begin position="959"/>
        <end position="969"/>
    </location>
</feature>
<feature type="coiled-coil region" evidence="1">
    <location>
        <begin position="457"/>
        <end position="484"/>
    </location>
</feature>
<organism evidence="4 5">
    <name type="scientific">Chlamydomonas eustigma</name>
    <dbReference type="NCBI Taxonomy" id="1157962"/>
    <lineage>
        <taxon>Eukaryota</taxon>
        <taxon>Viridiplantae</taxon>
        <taxon>Chlorophyta</taxon>
        <taxon>core chlorophytes</taxon>
        <taxon>Chlorophyceae</taxon>
        <taxon>CS clade</taxon>
        <taxon>Chlamydomonadales</taxon>
        <taxon>Chlamydomonadaceae</taxon>
        <taxon>Chlamydomonas</taxon>
    </lineage>
</organism>
<evidence type="ECO:0000313" key="4">
    <source>
        <dbReference type="EMBL" id="GAX79599.1"/>
    </source>
</evidence>
<dbReference type="STRING" id="1157962.A0A250X9N0"/>
<dbReference type="EMBL" id="BEGY01000044">
    <property type="protein sequence ID" value="GAX79599.1"/>
    <property type="molecule type" value="Genomic_DNA"/>
</dbReference>
<sequence>MAPGSHGSLGVKNMLLSFAPLKGSLVVTYQLYGQNSLSKRYASGAVAQQKPSKLISRSEDGNPSQEAGQIRAALSPFLPDEQMVETYRTNKTPRIRFSDIPANSKLIESFASSKLPTQPLYDLPNWLEHNYPQYDASPKSPFYSWITWMREHLPRNQQRTLAAFHAYMQSSKHRLAILEQSNYELARLWHWQHQRAAMGLPPELTPDEVQAAAFSHKHSADSSSSGGTSSGVAMGDTSSGSSVSSQLNAVQEDFTAAGSAASVALSGASSSSSAAKVAPVSSSSAAKVAPASAQPPKGILGLIHQAEKKQQLAQEDKQERLADHGLVDLTPEQREVVSTLKNPARELRELAASFEERRIRGEENLRRQSKMKELLLQEFEERSAAVAEAAQLGLDHQEVLNKVQLYESEGGGTTKESSGSSGDTKAAGAAAQKLRKLQPRDLKMAVQGHKYWTETRLLDHRANVQELATQVAKLEESLAQMKLADESFLKTRQGHGYTFSLLKQPPTPTLDMLTKYYQLKYMDVLIQKEEAHNLRSSSNAALSALSAKTSGSSTPSSNQLSPSEVHDINRRASEAFNSIADTADTGSYSQLMAQLYGQGLISKTDLDEGLLAARLRAAEARVESKKSQIAALLEGTALEGNDISMGVKQTLSSQLLGVLHGHVDSPLTVTSPVSHLQQNAKKLWEDAASSGFGPWAKSIKESCRRDIEKRRSAGENISAEQELELLTMWDQPVSFKEAQQVWNAYLNSAGMAHGPQLEEVLHLDQQMRKTSVGDRVNEGPSEDLAVTALTGQLKEVFECFKQKHGSVLMGGNDLKGEAFRDLEWSEVQEKLRDLDVTSVGSLEGIFQSASLRQVLGEHWRRIVRQLLPEESSSSSSSSEEDEVQDDAESSSKSAASEPPVSSFEDLWTLMSEVFHSSLSSVKQGPSPAVASTATLRADLDTVGGSSYRLAGFSPASSLVSSSTADASASPQGLSDGATQQSKQLNPGEAGTEEQDRNLKQSWDLYTREQAGSIIPTYVSSYGTLPYPLAQPILRFSQKTVLGPTASTSATSSATPGLMPSGAGIDVPSSNRDVCLRVRAADLASEAGLGEKALSHILQICGPERFESSTGDIVLRADRYPSREENRRLCLEQLHLLLKEGQAKESSVDFLFSKQRSSYLSELEV</sequence>
<reference evidence="4 5" key="1">
    <citation type="submission" date="2017-08" db="EMBL/GenBank/DDBJ databases">
        <title>Acidophilic green algal genome provides insights into adaptation to an acidic environment.</title>
        <authorList>
            <person name="Hirooka S."/>
            <person name="Hirose Y."/>
            <person name="Kanesaki Y."/>
            <person name="Higuchi S."/>
            <person name="Fujiwara T."/>
            <person name="Onuma R."/>
            <person name="Era A."/>
            <person name="Ohbayashi R."/>
            <person name="Uzuka A."/>
            <person name="Nozaki H."/>
            <person name="Yoshikawa H."/>
            <person name="Miyagishima S.Y."/>
        </authorList>
    </citation>
    <scope>NUCLEOTIDE SEQUENCE [LARGE SCALE GENOMIC DNA]</scope>
    <source>
        <strain evidence="4 5">NIES-2499</strain>
    </source>
</reference>
<accession>A0A250X9N0</accession>
<keyword evidence="1" id="KW-0175">Coiled coil</keyword>